<comment type="caution">
    <text evidence="1">The sequence shown here is derived from an EMBL/GenBank/DDBJ whole genome shotgun (WGS) entry which is preliminary data.</text>
</comment>
<reference evidence="1" key="1">
    <citation type="submission" date="2023-07" db="EMBL/GenBank/DDBJ databases">
        <authorList>
            <consortium name="AG Swart"/>
            <person name="Singh M."/>
            <person name="Singh A."/>
            <person name="Seah K."/>
            <person name="Emmerich C."/>
        </authorList>
    </citation>
    <scope>NUCLEOTIDE SEQUENCE</scope>
    <source>
        <strain evidence="1">DP1</strain>
    </source>
</reference>
<protein>
    <submittedName>
        <fullName evidence="1">Uncharacterized protein</fullName>
    </submittedName>
</protein>
<dbReference type="EMBL" id="CAMPGE010006032">
    <property type="protein sequence ID" value="CAI2364877.1"/>
    <property type="molecule type" value="Genomic_DNA"/>
</dbReference>
<organism evidence="1 2">
    <name type="scientific">Euplotes crassus</name>
    <dbReference type="NCBI Taxonomy" id="5936"/>
    <lineage>
        <taxon>Eukaryota</taxon>
        <taxon>Sar</taxon>
        <taxon>Alveolata</taxon>
        <taxon>Ciliophora</taxon>
        <taxon>Intramacronucleata</taxon>
        <taxon>Spirotrichea</taxon>
        <taxon>Hypotrichia</taxon>
        <taxon>Euplotida</taxon>
        <taxon>Euplotidae</taxon>
        <taxon>Moneuplotes</taxon>
    </lineage>
</organism>
<evidence type="ECO:0000313" key="2">
    <source>
        <dbReference type="Proteomes" id="UP001295684"/>
    </source>
</evidence>
<proteinExistence type="predicted"/>
<evidence type="ECO:0000313" key="1">
    <source>
        <dbReference type="EMBL" id="CAI2364877.1"/>
    </source>
</evidence>
<accession>A0AAD1XAL9</accession>
<dbReference type="AlphaFoldDB" id="A0AAD1XAL9"/>
<sequence length="104" mass="11966">MKLATVRKTNSPNSEVFDLFVSYEKDKTCNELGLDFKEIFTLPKNMHHQNTAFAGTGIQIECDFLINFESFLTVTREIPEFDSLAEITRSLDQDEIFPDTPQEL</sequence>
<dbReference type="Proteomes" id="UP001295684">
    <property type="component" value="Unassembled WGS sequence"/>
</dbReference>
<name>A0AAD1XAL9_EUPCR</name>
<keyword evidence="2" id="KW-1185">Reference proteome</keyword>
<gene>
    <name evidence="1" type="ORF">ECRASSUSDP1_LOCUS6227</name>
</gene>